<dbReference type="PANTHER" id="PTHR43022:SF1">
    <property type="entry name" value="PROTEIN SMF"/>
    <property type="match status" value="1"/>
</dbReference>
<name>A0A087CVA0_9BIFI</name>
<dbReference type="InterPro" id="IPR057666">
    <property type="entry name" value="DrpA_SLOG"/>
</dbReference>
<organism evidence="4 5">
    <name type="scientific">Bifidobacterium reuteri DSM 23975</name>
    <dbReference type="NCBI Taxonomy" id="1437610"/>
    <lineage>
        <taxon>Bacteria</taxon>
        <taxon>Bacillati</taxon>
        <taxon>Actinomycetota</taxon>
        <taxon>Actinomycetes</taxon>
        <taxon>Bifidobacteriales</taxon>
        <taxon>Bifidobacteriaceae</taxon>
        <taxon>Bifidobacterium</taxon>
    </lineage>
</organism>
<feature type="compositionally biased region" description="Basic and acidic residues" evidence="2">
    <location>
        <begin position="365"/>
        <end position="374"/>
    </location>
</feature>
<dbReference type="Proteomes" id="UP000028984">
    <property type="component" value="Unassembled WGS sequence"/>
</dbReference>
<dbReference type="InterPro" id="IPR003488">
    <property type="entry name" value="DprA"/>
</dbReference>
<evidence type="ECO:0000259" key="3">
    <source>
        <dbReference type="Pfam" id="PF02481"/>
    </source>
</evidence>
<evidence type="ECO:0000313" key="4">
    <source>
        <dbReference type="EMBL" id="KFI87200.1"/>
    </source>
</evidence>
<comment type="caution">
    <text evidence="4">The sequence shown here is derived from an EMBL/GenBank/DDBJ whole genome shotgun (WGS) entry which is preliminary data.</text>
</comment>
<proteinExistence type="inferred from homology"/>
<feature type="region of interest" description="Disordered" evidence="2">
    <location>
        <begin position="365"/>
        <end position="425"/>
    </location>
</feature>
<dbReference type="AlphaFoldDB" id="A0A087CVA0"/>
<evidence type="ECO:0000256" key="2">
    <source>
        <dbReference type="SAM" id="MobiDB-lite"/>
    </source>
</evidence>
<protein>
    <submittedName>
        <fullName evidence="4">SMF family protein</fullName>
    </submittedName>
</protein>
<dbReference type="STRING" id="1437610.BREU_0224"/>
<sequence length="499" mass="53749">MNDQGIQDDRNIQNSGSSLYVPSADAMYRAALTFCLDDADAMMYALLKGAGDAAIVWHLLRESHPKNPSSQCAAALGKLDLAFTQGLVRWGRKPQASVMKTFHTALAGWHNRMQDMPSDDPVRIADWFTVDGTQWLIGPDSPYWPGQLEDLALKSDWAPPLCLWGKGDPQALTSCPKPVGIVGSRDVTEYGRYVAHTLAEQAAALGHTVVSGGAMGTDAAAHWGALNAFHGRRSHTVGRTVAVFAGGLNHMGPTRNRSLFERIETQSGALISELCPNTIPEARRFLLRNRIIAALSSTVVVAQARLRSGALNTAGWAYELMREVYAAPGDINQPANAGCNRIISENRAALLCAATDVESICHEAHHPSTEHAAHSEATAPQPTLRQVHAEPSSRHARKPGSPSAASSDLRTVTAASADGPRSIHLNALPEPQRVLASLIKECHKRHLIATPDALLKMARQQTPNEISDIGTVLELVGAMELSGIIRRQADEVVFSTIVD</sequence>
<keyword evidence="5" id="KW-1185">Reference proteome</keyword>
<comment type="similarity">
    <text evidence="1">Belongs to the DprA/Smf family.</text>
</comment>
<evidence type="ECO:0000256" key="1">
    <source>
        <dbReference type="ARBA" id="ARBA00006525"/>
    </source>
</evidence>
<accession>A0A087CVA0</accession>
<feature type="compositionally biased region" description="Polar residues" evidence="2">
    <location>
        <begin position="403"/>
        <end position="414"/>
    </location>
</feature>
<dbReference type="eggNOG" id="COG0758">
    <property type="taxonomic scope" value="Bacteria"/>
</dbReference>
<dbReference type="EMBL" id="JGZK01000003">
    <property type="protein sequence ID" value="KFI87200.1"/>
    <property type="molecule type" value="Genomic_DNA"/>
</dbReference>
<evidence type="ECO:0000313" key="5">
    <source>
        <dbReference type="Proteomes" id="UP000028984"/>
    </source>
</evidence>
<reference evidence="4 5" key="1">
    <citation type="submission" date="2014-03" db="EMBL/GenBank/DDBJ databases">
        <title>Genomics of Bifidobacteria.</title>
        <authorList>
            <person name="Ventura M."/>
            <person name="Milani C."/>
            <person name="Lugli G.A."/>
        </authorList>
    </citation>
    <scope>NUCLEOTIDE SEQUENCE [LARGE SCALE GENOMIC DNA]</scope>
    <source>
        <strain evidence="4 5">DSM 23975</strain>
    </source>
</reference>
<dbReference type="PANTHER" id="PTHR43022">
    <property type="entry name" value="PROTEIN SMF"/>
    <property type="match status" value="1"/>
</dbReference>
<dbReference type="Gene3D" id="3.40.50.450">
    <property type="match status" value="1"/>
</dbReference>
<dbReference type="Pfam" id="PF02481">
    <property type="entry name" value="DNA_processg_A"/>
    <property type="match status" value="1"/>
</dbReference>
<dbReference type="GO" id="GO:0009294">
    <property type="term" value="P:DNA-mediated transformation"/>
    <property type="evidence" value="ECO:0007669"/>
    <property type="project" value="InterPro"/>
</dbReference>
<gene>
    <name evidence="4" type="ORF">BREU_0224</name>
</gene>
<feature type="domain" description="Smf/DprA SLOG" evidence="3">
    <location>
        <begin position="137"/>
        <end position="357"/>
    </location>
</feature>
<dbReference type="SUPFAM" id="SSF102405">
    <property type="entry name" value="MCP/YpsA-like"/>
    <property type="match status" value="1"/>
</dbReference>